<sequence length="134" mass="15367">MIDADKTNFAETFRNRTKKFVVDNIRFYRTLPKTEEAKIIGRQLPRSSSSVGANYRAACRARSQAEFNAKLLTVVEEADESAFWMEVLIEAEVVNKTDLGFLLDEANQILRITSASRKPFQKINHLKFTKSLIH</sequence>
<dbReference type="NCBIfam" id="TIGR02436">
    <property type="entry name" value="four helix bundle protein"/>
    <property type="match status" value="1"/>
</dbReference>
<protein>
    <submittedName>
        <fullName evidence="1">Four helix bundle protein</fullName>
    </submittedName>
</protein>
<dbReference type="InterPro" id="IPR036583">
    <property type="entry name" value="23S_rRNA_IVS_sf"/>
</dbReference>
<dbReference type="SUPFAM" id="SSF158446">
    <property type="entry name" value="IVS-encoded protein-like"/>
    <property type="match status" value="1"/>
</dbReference>
<reference evidence="1 2" key="1">
    <citation type="submission" date="2019-02" db="EMBL/GenBank/DDBJ databases">
        <title>Bacterial novel species Mucilaginibacter sp. 17JY9-4 isolated from soil.</title>
        <authorList>
            <person name="Jung H.-Y."/>
        </authorList>
    </citation>
    <scope>NUCLEOTIDE SEQUENCE [LARGE SCALE GENOMIC DNA]</scope>
    <source>
        <strain evidence="1 2">17JY9-4</strain>
    </source>
</reference>
<dbReference type="RefSeq" id="WP_129875090.1">
    <property type="nucleotide sequence ID" value="NZ_SEWG01000001.1"/>
</dbReference>
<dbReference type="PANTHER" id="PTHR38471:SF2">
    <property type="entry name" value="FOUR HELIX BUNDLE PROTEIN"/>
    <property type="match status" value="1"/>
</dbReference>
<organism evidence="1 2">
    <name type="scientific">Mucilaginibacter terrigena</name>
    <dbReference type="NCBI Taxonomy" id="2492395"/>
    <lineage>
        <taxon>Bacteria</taxon>
        <taxon>Pseudomonadati</taxon>
        <taxon>Bacteroidota</taxon>
        <taxon>Sphingobacteriia</taxon>
        <taxon>Sphingobacteriales</taxon>
        <taxon>Sphingobacteriaceae</taxon>
        <taxon>Mucilaginibacter</taxon>
    </lineage>
</organism>
<proteinExistence type="predicted"/>
<keyword evidence="2" id="KW-1185">Reference proteome</keyword>
<dbReference type="EMBL" id="SEWG01000001">
    <property type="protein sequence ID" value="RYU92363.1"/>
    <property type="molecule type" value="Genomic_DNA"/>
</dbReference>
<dbReference type="AlphaFoldDB" id="A0A4Q5LSK2"/>
<dbReference type="Pfam" id="PF05635">
    <property type="entry name" value="23S_rRNA_IVP"/>
    <property type="match status" value="1"/>
</dbReference>
<dbReference type="PANTHER" id="PTHR38471">
    <property type="entry name" value="FOUR HELIX BUNDLE PROTEIN"/>
    <property type="match status" value="1"/>
</dbReference>
<name>A0A4Q5LSK2_9SPHI</name>
<evidence type="ECO:0000313" key="2">
    <source>
        <dbReference type="Proteomes" id="UP000293331"/>
    </source>
</evidence>
<gene>
    <name evidence="1" type="ORF">EWM62_02695</name>
</gene>
<evidence type="ECO:0000313" key="1">
    <source>
        <dbReference type="EMBL" id="RYU92363.1"/>
    </source>
</evidence>
<accession>A0A4Q5LSK2</accession>
<dbReference type="PIRSF" id="PIRSF035652">
    <property type="entry name" value="CHP02436"/>
    <property type="match status" value="1"/>
</dbReference>
<dbReference type="InterPro" id="IPR012657">
    <property type="entry name" value="23S_rRNA-intervening_sequence"/>
</dbReference>
<comment type="caution">
    <text evidence="1">The sequence shown here is derived from an EMBL/GenBank/DDBJ whole genome shotgun (WGS) entry which is preliminary data.</text>
</comment>
<dbReference type="Gene3D" id="1.20.1440.60">
    <property type="entry name" value="23S rRNA-intervening sequence"/>
    <property type="match status" value="1"/>
</dbReference>
<dbReference type="Proteomes" id="UP000293331">
    <property type="component" value="Unassembled WGS sequence"/>
</dbReference>
<dbReference type="OrthoDB" id="285993at2"/>